<accession>A0A382YCW7</accession>
<proteinExistence type="predicted"/>
<gene>
    <name evidence="1" type="ORF">METZ01_LOCUS433784</name>
</gene>
<organism evidence="1">
    <name type="scientific">marine metagenome</name>
    <dbReference type="NCBI Taxonomy" id="408172"/>
    <lineage>
        <taxon>unclassified sequences</taxon>
        <taxon>metagenomes</taxon>
        <taxon>ecological metagenomes</taxon>
    </lineage>
</organism>
<sequence>MKKPIIPTQLFFSLLFLLGSSTSAQQEIGRLTVDRYLSWEDVENAQLSPDGQQVIYTRRWVDAVNDNWESSLWIMNVDGKKNRFLVDG</sequence>
<dbReference type="AlphaFoldDB" id="A0A382YCW7"/>
<evidence type="ECO:0000313" key="1">
    <source>
        <dbReference type="EMBL" id="SVD80930.1"/>
    </source>
</evidence>
<protein>
    <recommendedName>
        <fullName evidence="2">Dipeptidylpeptidase IV N-terminal domain-containing protein</fullName>
    </recommendedName>
</protein>
<feature type="non-terminal residue" evidence="1">
    <location>
        <position position="88"/>
    </location>
</feature>
<reference evidence="1" key="1">
    <citation type="submission" date="2018-05" db="EMBL/GenBank/DDBJ databases">
        <authorList>
            <person name="Lanie J.A."/>
            <person name="Ng W.-L."/>
            <person name="Kazmierczak K.M."/>
            <person name="Andrzejewski T.M."/>
            <person name="Davidsen T.M."/>
            <person name="Wayne K.J."/>
            <person name="Tettelin H."/>
            <person name="Glass J.I."/>
            <person name="Rusch D."/>
            <person name="Podicherti R."/>
            <person name="Tsui H.-C.T."/>
            <person name="Winkler M.E."/>
        </authorList>
    </citation>
    <scope>NUCLEOTIDE SEQUENCE</scope>
</reference>
<dbReference type="EMBL" id="UINC01174687">
    <property type="protein sequence ID" value="SVD80930.1"/>
    <property type="molecule type" value="Genomic_DNA"/>
</dbReference>
<evidence type="ECO:0008006" key="2">
    <source>
        <dbReference type="Google" id="ProtNLM"/>
    </source>
</evidence>
<name>A0A382YCW7_9ZZZZ</name>